<dbReference type="InterPro" id="IPR000914">
    <property type="entry name" value="SBP_5_dom"/>
</dbReference>
<comment type="caution">
    <text evidence="6">The sequence shown here is derived from an EMBL/GenBank/DDBJ whole genome shotgun (WGS) entry which is preliminary data.</text>
</comment>
<protein>
    <submittedName>
        <fullName evidence="6">ABC transporter substrate-binding protein</fullName>
    </submittedName>
</protein>
<accession>A0ABD5RGM9</accession>
<dbReference type="PANTHER" id="PTHR30290:SF9">
    <property type="entry name" value="OLIGOPEPTIDE-BINDING PROTEIN APPA"/>
    <property type="match status" value="1"/>
</dbReference>
<organism evidence="6 7">
    <name type="scientific">Salinirubrum litoreum</name>
    <dbReference type="NCBI Taxonomy" id="1126234"/>
    <lineage>
        <taxon>Archaea</taxon>
        <taxon>Methanobacteriati</taxon>
        <taxon>Methanobacteriota</taxon>
        <taxon>Stenosarchaea group</taxon>
        <taxon>Halobacteria</taxon>
        <taxon>Halobacteriales</taxon>
        <taxon>Haloferacaceae</taxon>
        <taxon>Salinirubrum</taxon>
    </lineage>
</organism>
<comment type="similarity">
    <text evidence="1">Belongs to the bacterial solute-binding protein 5 family.</text>
</comment>
<feature type="region of interest" description="Disordered" evidence="4">
    <location>
        <begin position="207"/>
        <end position="229"/>
    </location>
</feature>
<evidence type="ECO:0000256" key="3">
    <source>
        <dbReference type="ARBA" id="ARBA00022729"/>
    </source>
</evidence>
<evidence type="ECO:0000313" key="7">
    <source>
        <dbReference type="Proteomes" id="UP001596201"/>
    </source>
</evidence>
<dbReference type="AlphaFoldDB" id="A0ABD5RGM9"/>
<feature type="domain" description="Solute-binding protein family 5" evidence="5">
    <location>
        <begin position="109"/>
        <end position="472"/>
    </location>
</feature>
<evidence type="ECO:0000256" key="1">
    <source>
        <dbReference type="ARBA" id="ARBA00005695"/>
    </source>
</evidence>
<dbReference type="InterPro" id="IPR030678">
    <property type="entry name" value="Peptide/Ni-bd"/>
</dbReference>
<feature type="region of interest" description="Disordered" evidence="4">
    <location>
        <begin position="481"/>
        <end position="511"/>
    </location>
</feature>
<sequence>MEIRPDMARNITEIDISKRQFLAMTGTLTGASLAGCAGGDPSSSGGGDTGGSDSTSDDTASSGGDPVRLNVAIASEPWNFDPALWADTGSSAIGSLIYDEIIELTPETELAPGLVEEVPTPTDDGNFEYTLREGIEFHNGDPVTVEDFKYSVDWILNPDNNSPIRRRIPNVASTEIVGDRTLRFNMETTFTTLNWWLTRGIEGIVPEGSRGSAKEREGPTGIETALTTDPSGYGTGPFQFVEWNSGQNLLLEKNENYWKEGIPNVDEINFQFIPEDSTRLANLRSSSTDLTSAIPAKDFQSLKDAPGIEATSKPGNSTQVIYMNLMEAEGNPMSNVNNRRAVQWAVDAEEILDEIFYGLGEVQAGPWYKDSEWTSPKLKEMEMYDPDKARRELEKAGNPDGFEFRLLTTQGGHFKDEAVVIQNQLSKVGIDMEIVVLEKSALFDQVYGTTDWHAALESWTNAVPVVTYWLSAGFVPNNRNHNNWHHQTDDLEDPFEPSGPPAPSDAEGDFSNGHDWYVQTLQKAQQTADEQEQKELVYRLEEYLVENAIQVDLAYTSKLAAWDESVSGYGLGSFASEMRSVSKDA</sequence>
<dbReference type="Gene3D" id="3.10.105.10">
    <property type="entry name" value="Dipeptide-binding Protein, Domain 3"/>
    <property type="match status" value="1"/>
</dbReference>
<dbReference type="EMBL" id="JBHSKX010000004">
    <property type="protein sequence ID" value="MFC5368973.1"/>
    <property type="molecule type" value="Genomic_DNA"/>
</dbReference>
<dbReference type="InterPro" id="IPR039424">
    <property type="entry name" value="SBP_5"/>
</dbReference>
<feature type="compositionally biased region" description="Low complexity" evidence="4">
    <location>
        <begin position="51"/>
        <end position="66"/>
    </location>
</feature>
<evidence type="ECO:0000256" key="2">
    <source>
        <dbReference type="ARBA" id="ARBA00022448"/>
    </source>
</evidence>
<dbReference type="RefSeq" id="WP_227231030.1">
    <property type="nucleotide sequence ID" value="NZ_JAJCVJ010000003.1"/>
</dbReference>
<evidence type="ECO:0000313" key="6">
    <source>
        <dbReference type="EMBL" id="MFC5368973.1"/>
    </source>
</evidence>
<dbReference type="GO" id="GO:0042597">
    <property type="term" value="C:periplasmic space"/>
    <property type="evidence" value="ECO:0007669"/>
    <property type="project" value="UniProtKB-ARBA"/>
</dbReference>
<feature type="region of interest" description="Disordered" evidence="4">
    <location>
        <begin position="35"/>
        <end position="67"/>
    </location>
</feature>
<dbReference type="SUPFAM" id="SSF53850">
    <property type="entry name" value="Periplasmic binding protein-like II"/>
    <property type="match status" value="1"/>
</dbReference>
<keyword evidence="2" id="KW-0813">Transport</keyword>
<dbReference type="PANTHER" id="PTHR30290">
    <property type="entry name" value="PERIPLASMIC BINDING COMPONENT OF ABC TRANSPORTER"/>
    <property type="match status" value="1"/>
</dbReference>
<name>A0ABD5RGM9_9EURY</name>
<gene>
    <name evidence="6" type="ORF">ACFPJ5_18765</name>
</gene>
<dbReference type="CDD" id="cd00995">
    <property type="entry name" value="PBP2_NikA_DppA_OppA_like"/>
    <property type="match status" value="1"/>
</dbReference>
<dbReference type="Proteomes" id="UP001596201">
    <property type="component" value="Unassembled WGS sequence"/>
</dbReference>
<dbReference type="PIRSF" id="PIRSF002741">
    <property type="entry name" value="MppA"/>
    <property type="match status" value="1"/>
</dbReference>
<keyword evidence="7" id="KW-1185">Reference proteome</keyword>
<proteinExistence type="inferred from homology"/>
<dbReference type="Gene3D" id="3.40.190.10">
    <property type="entry name" value="Periplasmic binding protein-like II"/>
    <property type="match status" value="1"/>
</dbReference>
<evidence type="ECO:0000256" key="4">
    <source>
        <dbReference type="SAM" id="MobiDB-lite"/>
    </source>
</evidence>
<keyword evidence="3" id="KW-0732">Signal</keyword>
<reference evidence="6 7" key="1">
    <citation type="journal article" date="2019" name="Int. J. Syst. Evol. Microbiol.">
        <title>The Global Catalogue of Microorganisms (GCM) 10K type strain sequencing project: providing services to taxonomists for standard genome sequencing and annotation.</title>
        <authorList>
            <consortium name="The Broad Institute Genomics Platform"/>
            <consortium name="The Broad Institute Genome Sequencing Center for Infectious Disease"/>
            <person name="Wu L."/>
            <person name="Ma J."/>
        </authorList>
    </citation>
    <scope>NUCLEOTIDE SEQUENCE [LARGE SCALE GENOMIC DNA]</scope>
    <source>
        <strain evidence="6 7">CGMCC 1.12237</strain>
    </source>
</reference>
<evidence type="ECO:0000259" key="5">
    <source>
        <dbReference type="Pfam" id="PF00496"/>
    </source>
</evidence>
<dbReference type="Pfam" id="PF00496">
    <property type="entry name" value="SBP_bac_5"/>
    <property type="match status" value="1"/>
</dbReference>
<dbReference type="Gene3D" id="3.90.76.10">
    <property type="entry name" value="Dipeptide-binding Protein, Domain 1"/>
    <property type="match status" value="1"/>
</dbReference>